<sequence>MVSLIEKTFPHRGAQRRGNVCRERTALVWAMSRASLWFPLGVVSWFCLYFFVHLIQTARSRDAVLQQSERSSLGLGVGDKRVVVFGSAAR</sequence>
<comment type="caution">
    <text evidence="2">The sequence shown here is derived from an EMBL/GenBank/DDBJ whole genome shotgun (WGS) entry which is preliminary data.</text>
</comment>
<name>A0A4Z2EPL9_9TELE</name>
<accession>A0A4Z2EPL9</accession>
<protein>
    <submittedName>
        <fullName evidence="2">Uncharacterized protein</fullName>
    </submittedName>
</protein>
<organism evidence="2 3">
    <name type="scientific">Liparis tanakae</name>
    <name type="common">Tanaka's snailfish</name>
    <dbReference type="NCBI Taxonomy" id="230148"/>
    <lineage>
        <taxon>Eukaryota</taxon>
        <taxon>Metazoa</taxon>
        <taxon>Chordata</taxon>
        <taxon>Craniata</taxon>
        <taxon>Vertebrata</taxon>
        <taxon>Euteleostomi</taxon>
        <taxon>Actinopterygii</taxon>
        <taxon>Neopterygii</taxon>
        <taxon>Teleostei</taxon>
        <taxon>Neoteleostei</taxon>
        <taxon>Acanthomorphata</taxon>
        <taxon>Eupercaria</taxon>
        <taxon>Perciformes</taxon>
        <taxon>Cottioidei</taxon>
        <taxon>Cottales</taxon>
        <taxon>Liparidae</taxon>
        <taxon>Liparis</taxon>
    </lineage>
</organism>
<dbReference type="AlphaFoldDB" id="A0A4Z2EPL9"/>
<keyword evidence="3" id="KW-1185">Reference proteome</keyword>
<keyword evidence="1" id="KW-0812">Transmembrane</keyword>
<keyword evidence="1" id="KW-0472">Membrane</keyword>
<dbReference type="EMBL" id="SRLO01004598">
    <property type="protein sequence ID" value="TNN30344.1"/>
    <property type="molecule type" value="Genomic_DNA"/>
</dbReference>
<evidence type="ECO:0000256" key="1">
    <source>
        <dbReference type="SAM" id="Phobius"/>
    </source>
</evidence>
<gene>
    <name evidence="2" type="ORF">EYF80_059504</name>
</gene>
<reference evidence="2 3" key="1">
    <citation type="submission" date="2019-03" db="EMBL/GenBank/DDBJ databases">
        <title>First draft genome of Liparis tanakae, snailfish: a comprehensive survey of snailfish specific genes.</title>
        <authorList>
            <person name="Kim W."/>
            <person name="Song I."/>
            <person name="Jeong J.-H."/>
            <person name="Kim D."/>
            <person name="Kim S."/>
            <person name="Ryu S."/>
            <person name="Song J.Y."/>
            <person name="Lee S.K."/>
        </authorList>
    </citation>
    <scope>NUCLEOTIDE SEQUENCE [LARGE SCALE GENOMIC DNA]</scope>
    <source>
        <tissue evidence="2">Muscle</tissue>
    </source>
</reference>
<proteinExistence type="predicted"/>
<feature type="transmembrane region" description="Helical" evidence="1">
    <location>
        <begin position="36"/>
        <end position="55"/>
    </location>
</feature>
<dbReference type="Proteomes" id="UP000314294">
    <property type="component" value="Unassembled WGS sequence"/>
</dbReference>
<evidence type="ECO:0000313" key="3">
    <source>
        <dbReference type="Proteomes" id="UP000314294"/>
    </source>
</evidence>
<evidence type="ECO:0000313" key="2">
    <source>
        <dbReference type="EMBL" id="TNN30344.1"/>
    </source>
</evidence>
<keyword evidence="1" id="KW-1133">Transmembrane helix</keyword>